<evidence type="ECO:0000256" key="6">
    <source>
        <dbReference type="ARBA" id="ARBA00023015"/>
    </source>
</evidence>
<dbReference type="GO" id="GO:0043565">
    <property type="term" value="F:sequence-specific DNA binding"/>
    <property type="evidence" value="ECO:0007669"/>
    <property type="project" value="InterPro"/>
</dbReference>
<proteinExistence type="predicted"/>
<dbReference type="AlphaFoldDB" id="A0A6L5X2M3"/>
<evidence type="ECO:0000259" key="12">
    <source>
        <dbReference type="PROSITE" id="PS50110"/>
    </source>
</evidence>
<keyword evidence="4 10" id="KW-0597">Phosphoprotein</keyword>
<dbReference type="PROSITE" id="PS50110">
    <property type="entry name" value="RESPONSE_REGULATORY"/>
    <property type="match status" value="1"/>
</dbReference>
<dbReference type="PANTHER" id="PTHR42713">
    <property type="entry name" value="HISTIDINE KINASE-RELATED"/>
    <property type="match status" value="1"/>
</dbReference>
<evidence type="ECO:0000313" key="13">
    <source>
        <dbReference type="EMBL" id="MSS14470.1"/>
    </source>
</evidence>
<keyword evidence="14" id="KW-1185">Reference proteome</keyword>
<keyword evidence="3" id="KW-0963">Cytoplasm</keyword>
<name>A0A6L5X2M3_9FIRM</name>
<dbReference type="Proteomes" id="UP000481852">
    <property type="component" value="Unassembled WGS sequence"/>
</dbReference>
<evidence type="ECO:0000256" key="3">
    <source>
        <dbReference type="ARBA" id="ARBA00022490"/>
    </source>
</evidence>
<dbReference type="Gene3D" id="3.40.50.2300">
    <property type="match status" value="1"/>
</dbReference>
<reference evidence="13 14" key="1">
    <citation type="submission" date="2019-08" db="EMBL/GenBank/DDBJ databases">
        <title>In-depth cultivation of the pig gut microbiome towards novel bacterial diversity and tailored functional studies.</title>
        <authorList>
            <person name="Wylensek D."/>
            <person name="Hitch T.C.A."/>
            <person name="Clavel T."/>
        </authorList>
    </citation>
    <scope>NUCLEOTIDE SEQUENCE [LARGE SCALE GENOMIC DNA]</scope>
    <source>
        <strain evidence="13 14">Oil+RF-744-WCA-WT-11</strain>
    </source>
</reference>
<gene>
    <name evidence="13" type="ORF">FYJ35_05340</name>
</gene>
<organism evidence="13 14">
    <name type="scientific">Porcincola intestinalis</name>
    <dbReference type="NCBI Taxonomy" id="2606632"/>
    <lineage>
        <taxon>Bacteria</taxon>
        <taxon>Bacillati</taxon>
        <taxon>Bacillota</taxon>
        <taxon>Clostridia</taxon>
        <taxon>Lachnospirales</taxon>
        <taxon>Lachnospiraceae</taxon>
        <taxon>Porcincola</taxon>
    </lineage>
</organism>
<dbReference type="SMART" id="SM00448">
    <property type="entry name" value="REC"/>
    <property type="match status" value="1"/>
</dbReference>
<evidence type="ECO:0000256" key="4">
    <source>
        <dbReference type="ARBA" id="ARBA00022553"/>
    </source>
</evidence>
<dbReference type="GO" id="GO:0003700">
    <property type="term" value="F:DNA-binding transcription factor activity"/>
    <property type="evidence" value="ECO:0007669"/>
    <property type="project" value="InterPro"/>
</dbReference>
<dbReference type="Pfam" id="PF12833">
    <property type="entry name" value="HTH_18"/>
    <property type="match status" value="1"/>
</dbReference>
<evidence type="ECO:0000256" key="9">
    <source>
        <dbReference type="ARBA" id="ARBA00024867"/>
    </source>
</evidence>
<dbReference type="EMBL" id="VULZ01000004">
    <property type="protein sequence ID" value="MSS14470.1"/>
    <property type="molecule type" value="Genomic_DNA"/>
</dbReference>
<dbReference type="SUPFAM" id="SSF52172">
    <property type="entry name" value="CheY-like"/>
    <property type="match status" value="1"/>
</dbReference>
<evidence type="ECO:0000256" key="1">
    <source>
        <dbReference type="ARBA" id="ARBA00004496"/>
    </source>
</evidence>
<dbReference type="PANTHER" id="PTHR42713:SF3">
    <property type="entry name" value="TRANSCRIPTIONAL REGULATORY PROTEIN HPTR"/>
    <property type="match status" value="1"/>
</dbReference>
<feature type="domain" description="HTH araC/xylS-type" evidence="11">
    <location>
        <begin position="145"/>
        <end position="243"/>
    </location>
</feature>
<dbReference type="CDD" id="cd17536">
    <property type="entry name" value="REC_YesN-like"/>
    <property type="match status" value="1"/>
</dbReference>
<dbReference type="InterPro" id="IPR011006">
    <property type="entry name" value="CheY-like_superfamily"/>
</dbReference>
<dbReference type="GO" id="GO:0005737">
    <property type="term" value="C:cytoplasm"/>
    <property type="evidence" value="ECO:0007669"/>
    <property type="project" value="UniProtKB-SubCell"/>
</dbReference>
<comment type="caution">
    <text evidence="13">The sequence shown here is derived from an EMBL/GenBank/DDBJ whole genome shotgun (WGS) entry which is preliminary data.</text>
</comment>
<comment type="subcellular location">
    <subcellularLocation>
        <location evidence="1">Cytoplasm</location>
    </subcellularLocation>
</comment>
<feature type="modified residue" description="4-aspartylphosphate" evidence="10">
    <location>
        <position position="54"/>
    </location>
</feature>
<dbReference type="Pfam" id="PF00072">
    <property type="entry name" value="Response_reg"/>
    <property type="match status" value="1"/>
</dbReference>
<evidence type="ECO:0000259" key="11">
    <source>
        <dbReference type="PROSITE" id="PS01124"/>
    </source>
</evidence>
<dbReference type="InterPro" id="IPR001789">
    <property type="entry name" value="Sig_transdc_resp-reg_receiver"/>
</dbReference>
<evidence type="ECO:0000256" key="8">
    <source>
        <dbReference type="ARBA" id="ARBA00023163"/>
    </source>
</evidence>
<evidence type="ECO:0000256" key="5">
    <source>
        <dbReference type="ARBA" id="ARBA00023012"/>
    </source>
</evidence>
<comment type="function">
    <text evidence="9">May play the central regulatory role in sporulation. It may be an element of the effector pathway responsible for the activation of sporulation genes in response to nutritional stress. Spo0A may act in concert with spo0H (a sigma factor) to control the expression of some genes that are critical to the sporulation process.</text>
</comment>
<dbReference type="Gene3D" id="1.10.10.60">
    <property type="entry name" value="Homeodomain-like"/>
    <property type="match status" value="2"/>
</dbReference>
<dbReference type="SMART" id="SM00342">
    <property type="entry name" value="HTH_ARAC"/>
    <property type="match status" value="1"/>
</dbReference>
<dbReference type="PROSITE" id="PS01124">
    <property type="entry name" value="HTH_ARAC_FAMILY_2"/>
    <property type="match status" value="1"/>
</dbReference>
<keyword evidence="5" id="KW-0902">Two-component regulatory system</keyword>
<dbReference type="RefSeq" id="WP_154524294.1">
    <property type="nucleotide sequence ID" value="NZ_JAQYJL010000018.1"/>
</dbReference>
<dbReference type="GO" id="GO:0000160">
    <property type="term" value="P:phosphorelay signal transduction system"/>
    <property type="evidence" value="ECO:0007669"/>
    <property type="project" value="UniProtKB-KW"/>
</dbReference>
<keyword evidence="7" id="KW-0238">DNA-binding</keyword>
<dbReference type="InterPro" id="IPR051552">
    <property type="entry name" value="HptR"/>
</dbReference>
<dbReference type="SUPFAM" id="SSF46689">
    <property type="entry name" value="Homeodomain-like"/>
    <property type="match status" value="1"/>
</dbReference>
<evidence type="ECO:0000256" key="10">
    <source>
        <dbReference type="PROSITE-ProRule" id="PRU00169"/>
    </source>
</evidence>
<feature type="domain" description="Response regulatory" evidence="12">
    <location>
        <begin position="2"/>
        <end position="119"/>
    </location>
</feature>
<protein>
    <recommendedName>
        <fullName evidence="2">Stage 0 sporulation protein A homolog</fullName>
    </recommendedName>
</protein>
<sequence length="246" mass="28189">MKIVIAEDEQRAREGLREMIRSLGENYQIVGLASNGRTALEMIQEQHPDVVFTDIKMPYLSGIELIEAARSQNYHTHFVLVSAYAEFEYARAAMQLGCDDYILKPPMKDELKRVLLKIETNGTGGREETTESLRGQFPEAHPLVKSTLDIIESGYKCNLNQQHIAEQLNITPEYLSYLFARDVGQTFSKFIKSYRISRALLLLKEGGVTLKDVAYETGFTDRKYFNKVFHEVMDMTPSEYIDSLNR</sequence>
<dbReference type="InterPro" id="IPR018060">
    <property type="entry name" value="HTH_AraC"/>
</dbReference>
<keyword evidence="6" id="KW-0805">Transcription regulation</keyword>
<dbReference type="InterPro" id="IPR009057">
    <property type="entry name" value="Homeodomain-like_sf"/>
</dbReference>
<evidence type="ECO:0000313" key="14">
    <source>
        <dbReference type="Proteomes" id="UP000481852"/>
    </source>
</evidence>
<accession>A0A6L5X2M3</accession>
<evidence type="ECO:0000256" key="2">
    <source>
        <dbReference type="ARBA" id="ARBA00018672"/>
    </source>
</evidence>
<evidence type="ECO:0000256" key="7">
    <source>
        <dbReference type="ARBA" id="ARBA00023125"/>
    </source>
</evidence>
<keyword evidence="8" id="KW-0804">Transcription</keyword>